<accession>A0A921R052</accession>
<organism evidence="1 2">
    <name type="scientific">Sorghum bicolor</name>
    <name type="common">Sorghum</name>
    <name type="synonym">Sorghum vulgare</name>
    <dbReference type="NCBI Taxonomy" id="4558"/>
    <lineage>
        <taxon>Eukaryota</taxon>
        <taxon>Viridiplantae</taxon>
        <taxon>Streptophyta</taxon>
        <taxon>Embryophyta</taxon>
        <taxon>Tracheophyta</taxon>
        <taxon>Spermatophyta</taxon>
        <taxon>Magnoliopsida</taxon>
        <taxon>Liliopsida</taxon>
        <taxon>Poales</taxon>
        <taxon>Poaceae</taxon>
        <taxon>PACMAD clade</taxon>
        <taxon>Panicoideae</taxon>
        <taxon>Andropogonodae</taxon>
        <taxon>Andropogoneae</taxon>
        <taxon>Sorghinae</taxon>
        <taxon>Sorghum</taxon>
    </lineage>
</organism>
<dbReference type="AlphaFoldDB" id="A0A921R052"/>
<evidence type="ECO:0000313" key="2">
    <source>
        <dbReference type="Proteomes" id="UP000807115"/>
    </source>
</evidence>
<sequence>MKATAAANMRWRSETNTKIGTVHAKAVLSFYAGHQSHNHLQISELISSPDVYMGCQFEQFLPAREIFEDHVCRTNKKERGVLKPYITKV</sequence>
<dbReference type="Proteomes" id="UP000807115">
    <property type="component" value="Chromosome 4"/>
</dbReference>
<reference evidence="1" key="2">
    <citation type="submission" date="2020-10" db="EMBL/GenBank/DDBJ databases">
        <authorList>
            <person name="Cooper E.A."/>
            <person name="Brenton Z.W."/>
            <person name="Flinn B.S."/>
            <person name="Jenkins J."/>
            <person name="Shu S."/>
            <person name="Flowers D."/>
            <person name="Luo F."/>
            <person name="Wang Y."/>
            <person name="Xia P."/>
            <person name="Barry K."/>
            <person name="Daum C."/>
            <person name="Lipzen A."/>
            <person name="Yoshinaga Y."/>
            <person name="Schmutz J."/>
            <person name="Saski C."/>
            <person name="Vermerris W."/>
            <person name="Kresovich S."/>
        </authorList>
    </citation>
    <scope>NUCLEOTIDE SEQUENCE</scope>
</reference>
<reference evidence="1" key="1">
    <citation type="journal article" date="2019" name="BMC Genomics">
        <title>A new reference genome for Sorghum bicolor reveals high levels of sequence similarity between sweet and grain genotypes: implications for the genetics of sugar metabolism.</title>
        <authorList>
            <person name="Cooper E.A."/>
            <person name="Brenton Z.W."/>
            <person name="Flinn B.S."/>
            <person name="Jenkins J."/>
            <person name="Shu S."/>
            <person name="Flowers D."/>
            <person name="Luo F."/>
            <person name="Wang Y."/>
            <person name="Xia P."/>
            <person name="Barry K."/>
            <person name="Daum C."/>
            <person name="Lipzen A."/>
            <person name="Yoshinaga Y."/>
            <person name="Schmutz J."/>
            <person name="Saski C."/>
            <person name="Vermerris W."/>
            <person name="Kresovich S."/>
        </authorList>
    </citation>
    <scope>NUCLEOTIDE SEQUENCE</scope>
</reference>
<dbReference type="EMBL" id="CM027683">
    <property type="protein sequence ID" value="KAG0531569.1"/>
    <property type="molecule type" value="Genomic_DNA"/>
</dbReference>
<protein>
    <submittedName>
        <fullName evidence="1">Uncharacterized protein</fullName>
    </submittedName>
</protein>
<proteinExistence type="predicted"/>
<gene>
    <name evidence="1" type="ORF">BDA96_04G033800</name>
</gene>
<comment type="caution">
    <text evidence="1">The sequence shown here is derived from an EMBL/GenBank/DDBJ whole genome shotgun (WGS) entry which is preliminary data.</text>
</comment>
<evidence type="ECO:0000313" key="1">
    <source>
        <dbReference type="EMBL" id="KAG0531569.1"/>
    </source>
</evidence>
<name>A0A921R052_SORBI</name>